<name>A0A8E2AUB9_9APHY</name>
<keyword evidence="8" id="KW-0520">NAD</keyword>
<feature type="domain" description="2Fe-2S ferredoxin-type" evidence="12">
    <location>
        <begin position="42"/>
        <end position="120"/>
    </location>
</feature>
<keyword evidence="16" id="KW-1185">Reference proteome</keyword>
<dbReference type="Gene3D" id="3.30.70.20">
    <property type="match status" value="1"/>
</dbReference>
<dbReference type="InterPro" id="IPR054351">
    <property type="entry name" value="NADH_UbQ_OxRdtase_ferredoxin"/>
</dbReference>
<evidence type="ECO:0000259" key="13">
    <source>
        <dbReference type="PROSITE" id="PS51669"/>
    </source>
</evidence>
<keyword evidence="5" id="KW-1278">Translocase</keyword>
<dbReference type="Pfam" id="PF10588">
    <property type="entry name" value="NADH-G_4Fe-4S_3"/>
    <property type="match status" value="1"/>
</dbReference>
<dbReference type="InterPro" id="IPR010228">
    <property type="entry name" value="NADH_UbQ_OxRdtase_Gsu"/>
</dbReference>
<comment type="cofactor">
    <cofactor evidence="1">
        <name>[4Fe-4S] cluster</name>
        <dbReference type="ChEBI" id="CHEBI:49883"/>
    </cofactor>
</comment>
<dbReference type="PROSITE" id="PS00643">
    <property type="entry name" value="COMPLEX1_75K_3"/>
    <property type="match status" value="1"/>
</dbReference>
<feature type="domain" description="4Fe-4S Mo/W bis-MGD-type" evidence="13">
    <location>
        <begin position="259"/>
        <end position="315"/>
    </location>
</feature>
<dbReference type="PROSITE" id="PS00642">
    <property type="entry name" value="COMPLEX1_75K_2"/>
    <property type="match status" value="1"/>
</dbReference>
<comment type="cofactor">
    <cofactor evidence="9">
        <name>[2Fe-2S] cluster</name>
        <dbReference type="ChEBI" id="CHEBI:190135"/>
    </cofactor>
</comment>
<dbReference type="InterPro" id="IPR001041">
    <property type="entry name" value="2Fe-2S_ferredoxin-type"/>
</dbReference>
<dbReference type="InterPro" id="IPR006963">
    <property type="entry name" value="Mopterin_OxRdtase_4Fe-4S_dom"/>
</dbReference>
<dbReference type="Pfam" id="PF22151">
    <property type="entry name" value="Fer4_NDSU1"/>
    <property type="match status" value="1"/>
</dbReference>
<evidence type="ECO:0000256" key="4">
    <source>
        <dbReference type="ARBA" id="ARBA00022723"/>
    </source>
</evidence>
<dbReference type="FunFam" id="3.30.200.210:FF:000002">
    <property type="entry name" value="NADH-ubiquinone oxidoreductase 75 kDa subunit"/>
    <property type="match status" value="1"/>
</dbReference>
<dbReference type="EMBL" id="KV722403">
    <property type="protein sequence ID" value="OCH90503.1"/>
    <property type="molecule type" value="Genomic_DNA"/>
</dbReference>
<proteinExistence type="inferred from homology"/>
<organism evidence="15 16">
    <name type="scientific">Obba rivulosa</name>
    <dbReference type="NCBI Taxonomy" id="1052685"/>
    <lineage>
        <taxon>Eukaryota</taxon>
        <taxon>Fungi</taxon>
        <taxon>Dikarya</taxon>
        <taxon>Basidiomycota</taxon>
        <taxon>Agaricomycotina</taxon>
        <taxon>Agaricomycetes</taxon>
        <taxon>Polyporales</taxon>
        <taxon>Gelatoporiaceae</taxon>
        <taxon>Obba</taxon>
    </lineage>
</organism>
<dbReference type="Pfam" id="PF00384">
    <property type="entry name" value="Molybdopterin"/>
    <property type="match status" value="1"/>
</dbReference>
<dbReference type="PROSITE" id="PS00641">
    <property type="entry name" value="COMPLEX1_75K_1"/>
    <property type="match status" value="1"/>
</dbReference>
<evidence type="ECO:0000256" key="9">
    <source>
        <dbReference type="ARBA" id="ARBA00034078"/>
    </source>
</evidence>
<dbReference type="AlphaFoldDB" id="A0A8E2AUB9"/>
<dbReference type="FunFam" id="3.40.50.740:FF:000016">
    <property type="entry name" value="NADH dehydrogenase (Quinone), G subunit"/>
    <property type="match status" value="1"/>
</dbReference>
<dbReference type="SUPFAM" id="SSF53706">
    <property type="entry name" value="Formate dehydrogenase/DMSO reductase, domains 1-3"/>
    <property type="match status" value="1"/>
</dbReference>
<protein>
    <recommendedName>
        <fullName evidence="10">NADH-ubiquinone oxidoreductase 78 kDa subunit, mitochondrial</fullName>
    </recommendedName>
</protein>
<dbReference type="Gene3D" id="3.10.20.740">
    <property type="match status" value="1"/>
</dbReference>
<evidence type="ECO:0000256" key="1">
    <source>
        <dbReference type="ARBA" id="ARBA00001966"/>
    </source>
</evidence>
<gene>
    <name evidence="15" type="ORF">OBBRIDRAFT_776891</name>
</gene>
<dbReference type="Proteomes" id="UP000250043">
    <property type="component" value="Unassembled WGS sequence"/>
</dbReference>
<evidence type="ECO:0000259" key="14">
    <source>
        <dbReference type="PROSITE" id="PS51839"/>
    </source>
</evidence>
<dbReference type="SUPFAM" id="SSF54292">
    <property type="entry name" value="2Fe-2S ferredoxin-like"/>
    <property type="match status" value="1"/>
</dbReference>
<dbReference type="FunFam" id="3.30.70.20:FF:000002">
    <property type="entry name" value="NADH-ubiquinone oxidoreductase 75 kDa subunit"/>
    <property type="match status" value="1"/>
</dbReference>
<evidence type="ECO:0000313" key="15">
    <source>
        <dbReference type="EMBL" id="OCH90503.1"/>
    </source>
</evidence>
<dbReference type="GO" id="GO:0042773">
    <property type="term" value="P:ATP synthesis coupled electron transport"/>
    <property type="evidence" value="ECO:0007669"/>
    <property type="project" value="InterPro"/>
</dbReference>
<reference evidence="15 16" key="1">
    <citation type="submission" date="2016-07" db="EMBL/GenBank/DDBJ databases">
        <title>Draft genome of the white-rot fungus Obba rivulosa 3A-2.</title>
        <authorList>
            <consortium name="DOE Joint Genome Institute"/>
            <person name="Miettinen O."/>
            <person name="Riley R."/>
            <person name="Acob R."/>
            <person name="Barry K."/>
            <person name="Cullen D."/>
            <person name="De Vries R."/>
            <person name="Hainaut M."/>
            <person name="Hatakka A."/>
            <person name="Henrissat B."/>
            <person name="Hilden K."/>
            <person name="Kuo R."/>
            <person name="Labutti K."/>
            <person name="Lipzen A."/>
            <person name="Makela M.R."/>
            <person name="Sandor L."/>
            <person name="Spatafora J.W."/>
            <person name="Grigoriev I.V."/>
            <person name="Hibbett D.S."/>
        </authorList>
    </citation>
    <scope>NUCLEOTIDE SEQUENCE [LARGE SCALE GENOMIC DNA]</scope>
    <source>
        <strain evidence="15 16">3A-2</strain>
    </source>
</reference>
<evidence type="ECO:0000256" key="10">
    <source>
        <dbReference type="ARBA" id="ARBA00070722"/>
    </source>
</evidence>
<dbReference type="GO" id="GO:0046872">
    <property type="term" value="F:metal ion binding"/>
    <property type="evidence" value="ECO:0007669"/>
    <property type="project" value="UniProtKB-KW"/>
</dbReference>
<keyword evidence="4" id="KW-0479">Metal-binding</keyword>
<dbReference type="InterPro" id="IPR050123">
    <property type="entry name" value="Prok_molybdopt-oxidoreductase"/>
</dbReference>
<comment type="similarity">
    <text evidence="2 11">Belongs to the complex I 75 kDa subunit family.</text>
</comment>
<dbReference type="Pfam" id="PF22117">
    <property type="entry name" value="Fer4_Nqo3"/>
    <property type="match status" value="1"/>
</dbReference>
<dbReference type="InterPro" id="IPR006656">
    <property type="entry name" value="Mopterin_OxRdtase"/>
</dbReference>
<dbReference type="PROSITE" id="PS51839">
    <property type="entry name" value="4FE4S_HC3"/>
    <property type="match status" value="1"/>
</dbReference>
<evidence type="ECO:0000256" key="6">
    <source>
        <dbReference type="ARBA" id="ARBA00023004"/>
    </source>
</evidence>
<dbReference type="OrthoDB" id="10249365at2759"/>
<evidence type="ECO:0000256" key="2">
    <source>
        <dbReference type="ARBA" id="ARBA00005404"/>
    </source>
</evidence>
<evidence type="ECO:0000256" key="3">
    <source>
        <dbReference type="ARBA" id="ARBA00022485"/>
    </source>
</evidence>
<dbReference type="InterPro" id="IPR036010">
    <property type="entry name" value="2Fe-2S_ferredoxin-like_sf"/>
</dbReference>
<dbReference type="Gene3D" id="3.30.200.210">
    <property type="match status" value="1"/>
</dbReference>
<evidence type="ECO:0000256" key="8">
    <source>
        <dbReference type="ARBA" id="ARBA00023027"/>
    </source>
</evidence>
<dbReference type="PANTHER" id="PTHR43105">
    <property type="entry name" value="RESPIRATORY NITRATE REDUCTASE"/>
    <property type="match status" value="1"/>
</dbReference>
<dbReference type="CDD" id="cd02773">
    <property type="entry name" value="MopB_Res-Cmplx1_Nad11"/>
    <property type="match status" value="1"/>
</dbReference>
<keyword evidence="7" id="KW-0411">Iron-sulfur</keyword>
<dbReference type="SMART" id="SM00929">
    <property type="entry name" value="NADH-G_4Fe-4S_3"/>
    <property type="match status" value="1"/>
</dbReference>
<keyword evidence="6" id="KW-0408">Iron</keyword>
<accession>A0A8E2AUB9</accession>
<dbReference type="PROSITE" id="PS51085">
    <property type="entry name" value="2FE2S_FER_2"/>
    <property type="match status" value="1"/>
</dbReference>
<dbReference type="InterPro" id="IPR019574">
    <property type="entry name" value="NADH_UbQ_OxRdtase_Gsu_4Fe4S-bd"/>
</dbReference>
<dbReference type="InterPro" id="IPR015405">
    <property type="entry name" value="NDUFS1-like_C"/>
</dbReference>
<evidence type="ECO:0000259" key="12">
    <source>
        <dbReference type="PROSITE" id="PS51085"/>
    </source>
</evidence>
<feature type="domain" description="4Fe-4S His(Cys)3-ligated-type" evidence="14">
    <location>
        <begin position="120"/>
        <end position="159"/>
    </location>
</feature>
<dbReference type="GO" id="GO:0016020">
    <property type="term" value="C:membrane"/>
    <property type="evidence" value="ECO:0007669"/>
    <property type="project" value="InterPro"/>
</dbReference>
<dbReference type="PANTHER" id="PTHR43105:SF13">
    <property type="entry name" value="NADH-UBIQUINONE OXIDOREDUCTASE 75 KDA SUBUNIT, MITOCHONDRIAL"/>
    <property type="match status" value="1"/>
</dbReference>
<evidence type="ECO:0000256" key="5">
    <source>
        <dbReference type="ARBA" id="ARBA00022967"/>
    </source>
</evidence>
<keyword evidence="15" id="KW-0830">Ubiquinone</keyword>
<dbReference type="InterPro" id="IPR000283">
    <property type="entry name" value="NADH_UbQ_OxRdtase_75kDa_su_CS"/>
</dbReference>
<dbReference type="GO" id="GO:0016651">
    <property type="term" value="F:oxidoreductase activity, acting on NAD(P)H"/>
    <property type="evidence" value="ECO:0007669"/>
    <property type="project" value="InterPro"/>
</dbReference>
<dbReference type="FunFam" id="3.10.20.740:FF:000001">
    <property type="entry name" value="NADH-quinone oxidoreductase subunit G"/>
    <property type="match status" value="1"/>
</dbReference>
<keyword evidence="3" id="KW-0004">4Fe-4S</keyword>
<dbReference type="SUPFAM" id="SSF54862">
    <property type="entry name" value="4Fe-4S ferredoxins"/>
    <property type="match status" value="1"/>
</dbReference>
<dbReference type="CDD" id="cd00207">
    <property type="entry name" value="fer2"/>
    <property type="match status" value="1"/>
</dbReference>
<sequence length="748" mass="80749">MLRLVSTAAKPASAGRLACVVPTSSSSRAGRRNFASSSARQADITLTVDGKEVTVPAGSALIQACEAAGATIPRFCYHDRLAIAGNCRMCLVEVERSPKPVASCAMPAMPGAKVFTNTPLVHEAREGVMEFLLANHPLDCPICDQGGECDLQDQSMRYGTDRTRFHEITGKRAVEDKDLGPLVKTSMNRCIQCTRCVRFANEVAGVEELGTTGRGNDMQIGMYVEKTMNSELSGNVVDLCPVGALTSKPYAFHARSWELKSTESVDVMDALGSNIRVDSRGVVVMRVQPRPNDDVNEEWISDKTRYAHDGLRFQRLTTPLVKQGDRFVPASWEDALSAIADGLARTGAQGDEIQAVAGHLADTEAMVALKDFTNRLGSDNLALDHVGGHAAPVHAVDVRSNYLFNSTIPGVEEADVILLVGSNPRHEAAVLNSRIRKSWLHTSLEVGLVGERVDTAYGYEYLGADAKAVADFVAGKGDFAKKFKEAKKPLIIIGSALVEHPDGAAIYNVLAKFAEQNKEKLVTPEWNGFSVLQRVASRPAAYDIGFVPSKKASTTKPKFIYLLNADEIDPKSIPQDAFVVYQGHHGDLGAQLADVCLPACAYTEKGMTWVNTEGRSQLGRAAVPPPGAAREDWKIIRALSEVVGSPLPYDDVLSLRDRMWEISPALVRYDVTERTSLDVALAGLKALAACTANAKVTGAPLKKPIGNFYQTDPISRASVTMAQCTRSFVKGENYGFSELSTPSEAAYA</sequence>
<dbReference type="Pfam" id="PF09326">
    <property type="entry name" value="NADH_dhqG_C"/>
    <property type="match status" value="1"/>
</dbReference>
<dbReference type="Gene3D" id="3.40.50.740">
    <property type="match status" value="1"/>
</dbReference>
<dbReference type="NCBIfam" id="TIGR01973">
    <property type="entry name" value="NuoG"/>
    <property type="match status" value="1"/>
</dbReference>
<evidence type="ECO:0000256" key="7">
    <source>
        <dbReference type="ARBA" id="ARBA00023014"/>
    </source>
</evidence>
<evidence type="ECO:0000313" key="16">
    <source>
        <dbReference type="Proteomes" id="UP000250043"/>
    </source>
</evidence>
<dbReference type="GO" id="GO:0008137">
    <property type="term" value="F:NADH dehydrogenase (ubiquinone) activity"/>
    <property type="evidence" value="ECO:0007669"/>
    <property type="project" value="InterPro"/>
</dbReference>
<dbReference type="PROSITE" id="PS51669">
    <property type="entry name" value="4FE4S_MOW_BIS_MGD"/>
    <property type="match status" value="1"/>
</dbReference>
<dbReference type="GO" id="GO:0051539">
    <property type="term" value="F:4 iron, 4 sulfur cluster binding"/>
    <property type="evidence" value="ECO:0007669"/>
    <property type="project" value="UniProtKB-KW"/>
</dbReference>
<evidence type="ECO:0000256" key="11">
    <source>
        <dbReference type="RuleBase" id="RU004523"/>
    </source>
</evidence>
<dbReference type="Pfam" id="PF13510">
    <property type="entry name" value="Fer2_4"/>
    <property type="match status" value="1"/>
</dbReference>